<dbReference type="InParanoid" id="M3YYZ3"/>
<evidence type="ECO:0000313" key="2">
    <source>
        <dbReference type="Ensembl" id="ENSMPUP00000016553.1"/>
    </source>
</evidence>
<organism evidence="2">
    <name type="scientific">Mustela putorius furo</name>
    <name type="common">European domestic ferret</name>
    <name type="synonym">Mustela furo</name>
    <dbReference type="NCBI Taxonomy" id="9669"/>
    <lineage>
        <taxon>Eukaryota</taxon>
        <taxon>Metazoa</taxon>
        <taxon>Chordata</taxon>
        <taxon>Craniata</taxon>
        <taxon>Vertebrata</taxon>
        <taxon>Euteleostomi</taxon>
        <taxon>Mammalia</taxon>
        <taxon>Eutheria</taxon>
        <taxon>Laurasiatheria</taxon>
        <taxon>Carnivora</taxon>
        <taxon>Caniformia</taxon>
        <taxon>Musteloidea</taxon>
        <taxon>Mustelidae</taxon>
        <taxon>Mustelinae</taxon>
        <taxon>Mustela</taxon>
    </lineage>
</organism>
<dbReference type="EMBL" id="AEYP01085214">
    <property type="status" value="NOT_ANNOTATED_CDS"/>
    <property type="molecule type" value="Genomic_DNA"/>
</dbReference>
<sequence length="137" mass="14965">MEDFFQRNRGHAARDGFALGMDTSLRVFQPRARPHQPRVGFSPGPSPPPHGACPGGTDGSSWFHLHQGCLLQDGARTTQRNACCLPLHPPAAPSSLAGLQSSKERRLSCQRASCQECQVLVAVFLNCVFWINIFHSA</sequence>
<proteinExistence type="predicted"/>
<protein>
    <submittedName>
        <fullName evidence="2">Uncharacterized protein</fullName>
    </submittedName>
</protein>
<dbReference type="EMBL" id="AEYP01085215">
    <property type="status" value="NOT_ANNOTATED_CDS"/>
    <property type="molecule type" value="Genomic_DNA"/>
</dbReference>
<evidence type="ECO:0000256" key="1">
    <source>
        <dbReference type="SAM" id="MobiDB-lite"/>
    </source>
</evidence>
<accession>M3YYZ3</accession>
<name>M3YYZ3_MUSPF</name>
<dbReference type="Ensembl" id="ENSMPUT00000016799.1">
    <property type="protein sequence ID" value="ENSMPUP00000016553.1"/>
    <property type="gene ID" value="ENSMPUG00000016656.1"/>
</dbReference>
<reference evidence="2" key="1">
    <citation type="submission" date="2024-06" db="UniProtKB">
        <authorList>
            <consortium name="Ensembl"/>
        </authorList>
    </citation>
    <scope>IDENTIFICATION</scope>
</reference>
<feature type="region of interest" description="Disordered" evidence="1">
    <location>
        <begin position="30"/>
        <end position="58"/>
    </location>
</feature>
<dbReference type="AlphaFoldDB" id="M3YYZ3"/>
<dbReference type="HOGENOM" id="CLU_1864482_0_0_1"/>